<name>A0A5N6QE63_9ROSI</name>
<evidence type="ECO:0000256" key="1">
    <source>
        <dbReference type="SAM" id="MobiDB-lite"/>
    </source>
</evidence>
<keyword evidence="3" id="KW-1185">Reference proteome</keyword>
<organism evidence="2 3">
    <name type="scientific">Carpinus fangiana</name>
    <dbReference type="NCBI Taxonomy" id="176857"/>
    <lineage>
        <taxon>Eukaryota</taxon>
        <taxon>Viridiplantae</taxon>
        <taxon>Streptophyta</taxon>
        <taxon>Embryophyta</taxon>
        <taxon>Tracheophyta</taxon>
        <taxon>Spermatophyta</taxon>
        <taxon>Magnoliopsida</taxon>
        <taxon>eudicotyledons</taxon>
        <taxon>Gunneridae</taxon>
        <taxon>Pentapetalae</taxon>
        <taxon>rosids</taxon>
        <taxon>fabids</taxon>
        <taxon>Fagales</taxon>
        <taxon>Betulaceae</taxon>
        <taxon>Carpinus</taxon>
    </lineage>
</organism>
<protein>
    <submittedName>
        <fullName evidence="2">Uncharacterized protein</fullName>
    </submittedName>
</protein>
<reference evidence="2 3" key="1">
    <citation type="submission" date="2019-06" db="EMBL/GenBank/DDBJ databases">
        <title>A chromosomal-level reference genome of Carpinus fangiana (Coryloideae, Betulaceae).</title>
        <authorList>
            <person name="Yang X."/>
            <person name="Wang Z."/>
            <person name="Zhang L."/>
            <person name="Hao G."/>
            <person name="Liu J."/>
            <person name="Yang Y."/>
        </authorList>
    </citation>
    <scope>NUCLEOTIDE SEQUENCE [LARGE SCALE GENOMIC DNA]</scope>
    <source>
        <strain evidence="2">Cfa_2016G</strain>
        <tissue evidence="2">Leaf</tissue>
    </source>
</reference>
<dbReference type="Proteomes" id="UP000327013">
    <property type="component" value="Chromosome 1"/>
</dbReference>
<evidence type="ECO:0000313" key="3">
    <source>
        <dbReference type="Proteomes" id="UP000327013"/>
    </source>
</evidence>
<feature type="region of interest" description="Disordered" evidence="1">
    <location>
        <begin position="228"/>
        <end position="268"/>
    </location>
</feature>
<feature type="compositionally biased region" description="Polar residues" evidence="1">
    <location>
        <begin position="355"/>
        <end position="364"/>
    </location>
</feature>
<evidence type="ECO:0000313" key="2">
    <source>
        <dbReference type="EMBL" id="KAE7997415.1"/>
    </source>
</evidence>
<feature type="region of interest" description="Disordered" evidence="1">
    <location>
        <begin position="290"/>
        <end position="364"/>
    </location>
</feature>
<accession>A0A5N6QE63</accession>
<dbReference type="AlphaFoldDB" id="A0A5N6QE63"/>
<dbReference type="EMBL" id="CM017321">
    <property type="protein sequence ID" value="KAE7997415.1"/>
    <property type="molecule type" value="Genomic_DNA"/>
</dbReference>
<feature type="compositionally biased region" description="Basic and acidic residues" evidence="1">
    <location>
        <begin position="341"/>
        <end position="354"/>
    </location>
</feature>
<proteinExistence type="predicted"/>
<sequence>MEETGSSLHLEEEYIYPGGELIARIEGERPVSYAQVVKRGGREKTSTQEHSLPKSMPMVLAGSKQMKGSTMGEVVAGMEVAPAVASQAKHSALEEMPKRQVSAVSLTTINAKQELCNFRDWLGRLRGEVEAGIGRLDEVISNLNITEAGQRSRETGRIFQSKRFFKPKRSYWAGKKRWVRKFKGESSGSGPNEMEKPLGRGEDSIEHTVSLEGTACLDNFERHSEVGSPVKMMAGVERRSVEDPGESGRMSGGSGKSAEGMGSLEEEDCTSRVKDIEDGVMPVVGAEEDALLETQRGREPSGEIVGGGEEAATFHEGPCGINEEGQNREGRSPKIAQGPREVADSDQHRGRRSPETTQTRSMESFRSGYGLVVVQNREGRTPEFTQGLREEYGTGQYREWSSPELAQRGSKVSNRAGHGRQVTGEVSGLVSAMSLVTRGGSMPETTQLGDMPGILGAFGDTGSDVGEGGFAGY</sequence>
<gene>
    <name evidence="2" type="ORF">FH972_002054</name>
</gene>